<dbReference type="EMBL" id="JACEFO010002444">
    <property type="protein sequence ID" value="KAF8660250.1"/>
    <property type="molecule type" value="Genomic_DNA"/>
</dbReference>
<reference evidence="5" key="1">
    <citation type="submission" date="2020-07" db="EMBL/GenBank/DDBJ databases">
        <title>Genome sequence and genetic diversity analysis of an under-domesticated orphan crop, white fonio (Digitaria exilis).</title>
        <authorList>
            <person name="Bennetzen J.L."/>
            <person name="Chen S."/>
            <person name="Ma X."/>
            <person name="Wang X."/>
            <person name="Yssel A.E.J."/>
            <person name="Chaluvadi S.R."/>
            <person name="Johnson M."/>
            <person name="Gangashetty P."/>
            <person name="Hamidou F."/>
            <person name="Sanogo M.D."/>
            <person name="Zwaenepoel A."/>
            <person name="Wallace J."/>
            <person name="Van De Peer Y."/>
            <person name="Van Deynze A."/>
        </authorList>
    </citation>
    <scope>NUCLEOTIDE SEQUENCE</scope>
    <source>
        <tissue evidence="5">Leaves</tissue>
    </source>
</reference>
<keyword evidence="2 3" id="KW-0732">Signal</keyword>
<evidence type="ECO:0000256" key="1">
    <source>
        <dbReference type="ARBA" id="ARBA00004167"/>
    </source>
</evidence>
<evidence type="ECO:0000313" key="6">
    <source>
        <dbReference type="Proteomes" id="UP000636709"/>
    </source>
</evidence>
<dbReference type="Pfam" id="PF13947">
    <property type="entry name" value="GUB_WAK_bind"/>
    <property type="match status" value="1"/>
</dbReference>
<evidence type="ECO:0000259" key="4">
    <source>
        <dbReference type="Pfam" id="PF13947"/>
    </source>
</evidence>
<feature type="signal peptide" evidence="3">
    <location>
        <begin position="1"/>
        <end position="31"/>
    </location>
</feature>
<keyword evidence="6" id="KW-1185">Reference proteome</keyword>
<proteinExistence type="predicted"/>
<dbReference type="OrthoDB" id="4062651at2759"/>
<evidence type="ECO:0000256" key="3">
    <source>
        <dbReference type="SAM" id="SignalP"/>
    </source>
</evidence>
<name>A0A835E2G0_9POAL</name>
<protein>
    <recommendedName>
        <fullName evidence="4">Wall-associated receptor kinase galacturonan-binding domain-containing protein</fullName>
    </recommendedName>
</protein>
<dbReference type="Proteomes" id="UP000636709">
    <property type="component" value="Unassembled WGS sequence"/>
</dbReference>
<feature type="chain" id="PRO_5032891218" description="Wall-associated receptor kinase galacturonan-binding domain-containing protein" evidence="3">
    <location>
        <begin position="32"/>
        <end position="212"/>
    </location>
</feature>
<accession>A0A835E2G0</accession>
<dbReference type="PANTHER" id="PTHR33491">
    <property type="entry name" value="OSJNBA0016N04.9 PROTEIN"/>
    <property type="match status" value="1"/>
</dbReference>
<comment type="subcellular location">
    <subcellularLocation>
        <location evidence="1">Membrane</location>
        <topology evidence="1">Single-pass membrane protein</topology>
    </subcellularLocation>
</comment>
<comment type="caution">
    <text evidence="5">The sequence shown here is derived from an EMBL/GenBank/DDBJ whole genome shotgun (WGS) entry which is preliminary data.</text>
</comment>
<evidence type="ECO:0000313" key="5">
    <source>
        <dbReference type="EMBL" id="KAF8660250.1"/>
    </source>
</evidence>
<dbReference type="GO" id="GO:0030247">
    <property type="term" value="F:polysaccharide binding"/>
    <property type="evidence" value="ECO:0007669"/>
    <property type="project" value="InterPro"/>
</dbReference>
<evidence type="ECO:0000256" key="2">
    <source>
        <dbReference type="ARBA" id="ARBA00022729"/>
    </source>
</evidence>
<gene>
    <name evidence="5" type="ORF">HU200_057816</name>
</gene>
<organism evidence="5 6">
    <name type="scientific">Digitaria exilis</name>
    <dbReference type="NCBI Taxonomy" id="1010633"/>
    <lineage>
        <taxon>Eukaryota</taxon>
        <taxon>Viridiplantae</taxon>
        <taxon>Streptophyta</taxon>
        <taxon>Embryophyta</taxon>
        <taxon>Tracheophyta</taxon>
        <taxon>Spermatophyta</taxon>
        <taxon>Magnoliopsida</taxon>
        <taxon>Liliopsida</taxon>
        <taxon>Poales</taxon>
        <taxon>Poaceae</taxon>
        <taxon>PACMAD clade</taxon>
        <taxon>Panicoideae</taxon>
        <taxon>Panicodae</taxon>
        <taxon>Paniceae</taxon>
        <taxon>Anthephorinae</taxon>
        <taxon>Digitaria</taxon>
    </lineage>
</organism>
<dbReference type="GO" id="GO:0016020">
    <property type="term" value="C:membrane"/>
    <property type="evidence" value="ECO:0007669"/>
    <property type="project" value="UniProtKB-SubCell"/>
</dbReference>
<feature type="domain" description="Wall-associated receptor kinase galacturonan-binding" evidence="4">
    <location>
        <begin position="39"/>
        <end position="100"/>
    </location>
</feature>
<dbReference type="AlphaFoldDB" id="A0A835E2G0"/>
<sequence>MTHPISFRRGVIGSAITGELMFQLLLSTALAGRISLPGCPDSCGDIQVPYPFGVGRRCSHDGFDLTCNETHHQHKLFLGDGGLDVEVLGISLPDGTVRIQTDVLRSNASELNVTWSVPNATGPLKVSSSRNSFVAFGCNVVAQLIPHSEPLSSASICAAVCPRRSPARRAPAWRVASRPPIPSPGTSLRMALKLNVWPGRRITRLGLSEQRS</sequence>
<dbReference type="InterPro" id="IPR025287">
    <property type="entry name" value="WAK_GUB"/>
</dbReference>